<reference evidence="2 3" key="1">
    <citation type="submission" date="2019-03" db="EMBL/GenBank/DDBJ databases">
        <title>Genomic Encyclopedia of Type Strains, Phase IV (KMG-IV): sequencing the most valuable type-strain genomes for metagenomic binning, comparative biology and taxonomic classification.</title>
        <authorList>
            <person name="Goeker M."/>
        </authorList>
    </citation>
    <scope>NUCLEOTIDE SEQUENCE [LARGE SCALE GENOMIC DNA]</scope>
    <source>
        <strain evidence="2 3">DSM 102852</strain>
    </source>
</reference>
<feature type="domain" description="Protein CR006 P-loop" evidence="1">
    <location>
        <begin position="126"/>
        <end position="343"/>
    </location>
</feature>
<comment type="caution">
    <text evidence="2">The sequence shown here is derived from an EMBL/GenBank/DDBJ whole genome shotgun (WGS) entry which is preliminary data.</text>
</comment>
<keyword evidence="3" id="KW-1185">Reference proteome</keyword>
<dbReference type="Proteomes" id="UP000294480">
    <property type="component" value="Unassembled WGS sequence"/>
</dbReference>
<dbReference type="OrthoDB" id="9795565at2"/>
<gene>
    <name evidence="2" type="ORF">DFR44_11822</name>
</gene>
<name>A0A4R6Y5Y1_9BURK</name>
<proteinExistence type="predicted"/>
<dbReference type="RefSeq" id="WP_133620941.1">
    <property type="nucleotide sequence ID" value="NZ_SNZE01000018.1"/>
</dbReference>
<dbReference type="EMBL" id="SNZE01000018">
    <property type="protein sequence ID" value="TDR30675.1"/>
    <property type="molecule type" value="Genomic_DNA"/>
</dbReference>
<sequence>MNLQEISQQLTQMSESIILVFAFNGTGKTQLSVAYKNETKDSNNGSHTGVYYNAYSEDLFVWDNDENNGGDNIRLKILPSSLNKFHSFLSENEDLILDKLSAYNPQYRYRLNLYNDVEKGIESVTFFVEGADDIPIKISRGEERIFVWCFFLGLLEVDGWADVQNAHIFIDDPVSSLDEHNIFITADTLFKQIENHYLKKKIIITTHHIGLFSILVTRLTKGEKSDRYKHLTGLRILKRIGEELSLETPKKNVFLYHLHLLQVLEEAKNTQLYTYHFALLRQLLENVASFLGTGRIGHTLELIGVDDVDKAVNVVHTHSHKDAYYSQTEMMNPADQNFFHDIFEKLKTKYQFVFHAS</sequence>
<dbReference type="AlphaFoldDB" id="A0A4R6Y5Y1"/>
<dbReference type="Gene3D" id="3.40.50.300">
    <property type="entry name" value="P-loop containing nucleotide triphosphate hydrolases"/>
    <property type="match status" value="1"/>
</dbReference>
<evidence type="ECO:0000259" key="1">
    <source>
        <dbReference type="Pfam" id="PF13166"/>
    </source>
</evidence>
<evidence type="ECO:0000313" key="2">
    <source>
        <dbReference type="EMBL" id="TDR30675.1"/>
    </source>
</evidence>
<dbReference type="Pfam" id="PF13166">
    <property type="entry name" value="AAA_13"/>
    <property type="match status" value="1"/>
</dbReference>
<dbReference type="InterPro" id="IPR027417">
    <property type="entry name" value="P-loop_NTPase"/>
</dbReference>
<evidence type="ECO:0000313" key="3">
    <source>
        <dbReference type="Proteomes" id="UP000294480"/>
    </source>
</evidence>
<protein>
    <submittedName>
        <fullName evidence="2">AAA domain-containing protein</fullName>
    </submittedName>
</protein>
<organism evidence="2 3">
    <name type="scientific">Hydromonas duriensis</name>
    <dbReference type="NCBI Taxonomy" id="1527608"/>
    <lineage>
        <taxon>Bacteria</taxon>
        <taxon>Pseudomonadati</taxon>
        <taxon>Pseudomonadota</taxon>
        <taxon>Betaproteobacteria</taxon>
        <taxon>Burkholderiales</taxon>
        <taxon>Burkholderiaceae</taxon>
        <taxon>Hydromonas</taxon>
    </lineage>
</organism>
<dbReference type="InterPro" id="IPR026866">
    <property type="entry name" value="CR006_AAA"/>
</dbReference>
<dbReference type="SUPFAM" id="SSF52540">
    <property type="entry name" value="P-loop containing nucleoside triphosphate hydrolases"/>
    <property type="match status" value="1"/>
</dbReference>
<accession>A0A4R6Y5Y1</accession>